<dbReference type="EMBL" id="QSQQ01000014">
    <property type="protein sequence ID" value="RGK46639.1"/>
    <property type="molecule type" value="Genomic_DNA"/>
</dbReference>
<dbReference type="InterPro" id="IPR002933">
    <property type="entry name" value="Peptidase_M20"/>
</dbReference>
<evidence type="ECO:0000313" key="4">
    <source>
        <dbReference type="Proteomes" id="UP000261208"/>
    </source>
</evidence>
<feature type="binding site" evidence="1">
    <location>
        <position position="147"/>
    </location>
    <ligand>
        <name>Mn(2+)</name>
        <dbReference type="ChEBI" id="CHEBI:29035"/>
        <label>2</label>
    </ligand>
</feature>
<dbReference type="Gene3D" id="3.40.630.10">
    <property type="entry name" value="Zn peptidases"/>
    <property type="match status" value="1"/>
</dbReference>
<dbReference type="PANTHER" id="PTHR11014:SF63">
    <property type="entry name" value="METALLOPEPTIDASE, PUTATIVE (AFU_ORTHOLOGUE AFUA_6G09600)-RELATED"/>
    <property type="match status" value="1"/>
</dbReference>
<keyword evidence="1" id="KW-0479">Metal-binding</keyword>
<comment type="cofactor">
    <cofactor evidence="1">
        <name>Mn(2+)</name>
        <dbReference type="ChEBI" id="CHEBI:29035"/>
    </cofactor>
    <text evidence="1">The Mn(2+) ion enhances activity.</text>
</comment>
<dbReference type="Pfam" id="PF01546">
    <property type="entry name" value="Peptidase_M20"/>
    <property type="match status" value="1"/>
</dbReference>
<dbReference type="RefSeq" id="WP_117650167.1">
    <property type="nucleotide sequence ID" value="NZ_QSQQ01000014.1"/>
</dbReference>
<keyword evidence="1" id="KW-0464">Manganese</keyword>
<evidence type="ECO:0000259" key="2">
    <source>
        <dbReference type="Pfam" id="PF07687"/>
    </source>
</evidence>
<dbReference type="PANTHER" id="PTHR11014">
    <property type="entry name" value="PEPTIDASE M20 FAMILY MEMBER"/>
    <property type="match status" value="1"/>
</dbReference>
<sequence length="409" mass="44732">MGEKQIVDIIKSKAKEIEEELVSIRHELHKHPELGVELHETHDIISRELHKIPELEVQEHKAGGSGVIAILHGGKPEGKTVLLRADIDALPIEEEVDSPYKSEKQGCMHACGHDGHAAWLIGAAKILASIREEWGGCIKFVFQPGEEIGRGAMELVKEDHVLENPKVDMAFAAHGWPTVESGKIGIARRYAFGCVGTFAVEIIGKKGHASWPEQTIDPIAVANEVYQHIPAILARKISGTDSGIMSVTYMQAGVEKIKNVIPQICKFGGTMRTTKRETMEKMAVELKNELRAICEVYGAAYKSDIKIHGGAVENSPILLDQVREAAGEILGQEQSYIIEGDNLGGENFSEYSNRVPAVYMFIGIKPKDKAEIPGLHSSIYQFDDGVLANASSVFAMLGYQGCMGMLENS</sequence>
<dbReference type="InterPro" id="IPR011650">
    <property type="entry name" value="Peptidase_M20_dimer"/>
</dbReference>
<dbReference type="NCBIfam" id="TIGR01891">
    <property type="entry name" value="amidohydrolases"/>
    <property type="match status" value="1"/>
</dbReference>
<dbReference type="CDD" id="cd03886">
    <property type="entry name" value="M20_Acy1"/>
    <property type="match status" value="1"/>
</dbReference>
<evidence type="ECO:0000256" key="1">
    <source>
        <dbReference type="PIRSR" id="PIRSR005962-1"/>
    </source>
</evidence>
<dbReference type="Gene3D" id="3.30.70.360">
    <property type="match status" value="1"/>
</dbReference>
<feature type="binding site" evidence="1">
    <location>
        <position position="113"/>
    </location>
    <ligand>
        <name>Mn(2+)</name>
        <dbReference type="ChEBI" id="CHEBI:29035"/>
        <label>2</label>
    </ligand>
</feature>
<dbReference type="Pfam" id="PF07687">
    <property type="entry name" value="M20_dimer"/>
    <property type="match status" value="1"/>
</dbReference>
<comment type="caution">
    <text evidence="3">The sequence shown here is derived from an EMBL/GenBank/DDBJ whole genome shotgun (WGS) entry which is preliminary data.</text>
</comment>
<dbReference type="GO" id="GO:0046872">
    <property type="term" value="F:metal ion binding"/>
    <property type="evidence" value="ECO:0007669"/>
    <property type="project" value="UniProtKB-KW"/>
</dbReference>
<organism evidence="3 4">
    <name type="scientific">Dorea formicigenerans</name>
    <dbReference type="NCBI Taxonomy" id="39486"/>
    <lineage>
        <taxon>Bacteria</taxon>
        <taxon>Bacillati</taxon>
        <taxon>Bacillota</taxon>
        <taxon>Clostridia</taxon>
        <taxon>Lachnospirales</taxon>
        <taxon>Lachnospiraceae</taxon>
        <taxon>Dorea</taxon>
    </lineage>
</organism>
<accession>A0A3E4MA66</accession>
<name>A0A3E4MA66_9FIRM</name>
<dbReference type="SUPFAM" id="SSF55031">
    <property type="entry name" value="Bacterial exopeptidase dimerisation domain"/>
    <property type="match status" value="1"/>
</dbReference>
<feature type="domain" description="Peptidase M20 dimerisation" evidence="2">
    <location>
        <begin position="197"/>
        <end position="294"/>
    </location>
</feature>
<gene>
    <name evidence="3" type="ORF">DXD10_10770</name>
</gene>
<feature type="binding site" evidence="1">
    <location>
        <position position="111"/>
    </location>
    <ligand>
        <name>Mn(2+)</name>
        <dbReference type="ChEBI" id="CHEBI:29035"/>
        <label>2</label>
    </ligand>
</feature>
<dbReference type="Proteomes" id="UP000261208">
    <property type="component" value="Unassembled WGS sequence"/>
</dbReference>
<dbReference type="InterPro" id="IPR036264">
    <property type="entry name" value="Bact_exopeptidase_dim_dom"/>
</dbReference>
<feature type="binding site" evidence="1">
    <location>
        <position position="376"/>
    </location>
    <ligand>
        <name>Mn(2+)</name>
        <dbReference type="ChEBI" id="CHEBI:29035"/>
        <label>2</label>
    </ligand>
</feature>
<feature type="binding site" evidence="1">
    <location>
        <position position="174"/>
    </location>
    <ligand>
        <name>Mn(2+)</name>
        <dbReference type="ChEBI" id="CHEBI:29035"/>
        <label>2</label>
    </ligand>
</feature>
<evidence type="ECO:0000313" key="3">
    <source>
        <dbReference type="EMBL" id="RGK46639.1"/>
    </source>
</evidence>
<dbReference type="AlphaFoldDB" id="A0A3E4MA66"/>
<dbReference type="InterPro" id="IPR017439">
    <property type="entry name" value="Amidohydrolase"/>
</dbReference>
<protein>
    <submittedName>
        <fullName evidence="3">Amidohydrolase</fullName>
    </submittedName>
</protein>
<keyword evidence="3" id="KW-0378">Hydrolase</keyword>
<reference evidence="3 4" key="1">
    <citation type="submission" date="2018-08" db="EMBL/GenBank/DDBJ databases">
        <title>A genome reference for cultivated species of the human gut microbiota.</title>
        <authorList>
            <person name="Zou Y."/>
            <person name="Xue W."/>
            <person name="Luo G."/>
        </authorList>
    </citation>
    <scope>NUCLEOTIDE SEQUENCE [LARGE SCALE GENOMIC DNA]</scope>
    <source>
        <strain evidence="3 4">TF11-11</strain>
    </source>
</reference>
<proteinExistence type="predicted"/>
<dbReference type="GO" id="GO:0016787">
    <property type="term" value="F:hydrolase activity"/>
    <property type="evidence" value="ECO:0007669"/>
    <property type="project" value="UniProtKB-KW"/>
</dbReference>
<dbReference type="SUPFAM" id="SSF53187">
    <property type="entry name" value="Zn-dependent exopeptidases"/>
    <property type="match status" value="1"/>
</dbReference>
<dbReference type="PIRSF" id="PIRSF005962">
    <property type="entry name" value="Pept_M20D_amidohydro"/>
    <property type="match status" value="1"/>
</dbReference>